<dbReference type="InterPro" id="IPR036291">
    <property type="entry name" value="NAD(P)-bd_dom_sf"/>
</dbReference>
<organism evidence="1 2">
    <name type="scientific">Lactobacillus equicursoris 66c</name>
    <dbReference type="NCBI Taxonomy" id="872326"/>
    <lineage>
        <taxon>Bacteria</taxon>
        <taxon>Bacillati</taxon>
        <taxon>Bacillota</taxon>
        <taxon>Bacilli</taxon>
        <taxon>Lactobacillales</taxon>
        <taxon>Lactobacillaceae</taxon>
        <taxon>Lactobacillus</taxon>
    </lineage>
</organism>
<name>K0NUF3_9LACO</name>
<sequence length="33" mass="3238">MLYKDIAGKVAVITGGAKGIGNAIAGDEGCCQL</sequence>
<gene>
    <name evidence="1" type="ORF">BN146_01220</name>
</gene>
<dbReference type="SUPFAM" id="SSF51735">
    <property type="entry name" value="NAD(P)-binding Rossmann-fold domains"/>
    <property type="match status" value="1"/>
</dbReference>
<evidence type="ECO:0000313" key="2">
    <source>
        <dbReference type="Proteomes" id="UP000009325"/>
    </source>
</evidence>
<dbReference type="Proteomes" id="UP000009325">
    <property type="component" value="Unassembled WGS sequence"/>
</dbReference>
<comment type="caution">
    <text evidence="1">The sequence shown here is derived from an EMBL/GenBank/DDBJ whole genome shotgun (WGS) entry which is preliminary data.</text>
</comment>
<accession>K0NUF3</accession>
<dbReference type="EMBL" id="CALZ01000018">
    <property type="protein sequence ID" value="CCK82905.1"/>
    <property type="molecule type" value="Genomic_DNA"/>
</dbReference>
<reference evidence="1 2" key="1">
    <citation type="submission" date="2012-08" db="EMBL/GenBank/DDBJ databases">
        <title>Draft Genome Sequences of Lactobacillus equicursoris CIP 110162T, isolated from thoroughbred racehorse feces and Lactobacillus sp. CRBIP 24.137 isolated from urine of human.</title>
        <authorList>
            <person name="Cousin S."/>
            <person name="Loux V."/>
            <person name="Ma L."/>
            <person name="Creno S."/>
            <person name="Clermont D."/>
            <person name="Bizet C."/>
            <person name="Bouchier C."/>
        </authorList>
    </citation>
    <scope>NUCLEOTIDE SEQUENCE [LARGE SCALE GENOMIC DNA]</scope>
    <source>
        <strain evidence="1 2">66c</strain>
    </source>
</reference>
<protein>
    <submittedName>
        <fullName evidence="1">Uncharacterized protein</fullName>
    </submittedName>
</protein>
<proteinExistence type="predicted"/>
<evidence type="ECO:0000313" key="1">
    <source>
        <dbReference type="EMBL" id="CCK82905.1"/>
    </source>
</evidence>
<dbReference type="Gene3D" id="3.40.50.720">
    <property type="entry name" value="NAD(P)-binding Rossmann-like Domain"/>
    <property type="match status" value="1"/>
</dbReference>
<dbReference type="AlphaFoldDB" id="K0NUF3"/>